<dbReference type="PANTHER" id="PTHR33202">
    <property type="entry name" value="ZINC UPTAKE REGULATION PROTEIN"/>
    <property type="match status" value="1"/>
</dbReference>
<keyword evidence="7" id="KW-0479">Metal-binding</keyword>
<evidence type="ECO:0000256" key="7">
    <source>
        <dbReference type="PIRSR" id="PIRSR602481-1"/>
    </source>
</evidence>
<gene>
    <name evidence="9" type="ORF">LA66_04135</name>
</gene>
<dbReference type="PANTHER" id="PTHR33202:SF6">
    <property type="entry name" value="ZINC UPTAKE REGULATION PROTEIN"/>
    <property type="match status" value="1"/>
</dbReference>
<dbReference type="Gene3D" id="3.30.1490.190">
    <property type="match status" value="1"/>
</dbReference>
<dbReference type="Pfam" id="PF01475">
    <property type="entry name" value="FUR"/>
    <property type="match status" value="1"/>
</dbReference>
<feature type="binding site" evidence="7">
    <location>
        <position position="130"/>
    </location>
    <ligand>
        <name>Zn(2+)</name>
        <dbReference type="ChEBI" id="CHEBI:29105"/>
    </ligand>
</feature>
<keyword evidence="2" id="KW-0678">Repressor</keyword>
<feature type="binding site" evidence="7">
    <location>
        <position position="87"/>
    </location>
    <ligand>
        <name>Zn(2+)</name>
        <dbReference type="ChEBI" id="CHEBI:29105"/>
    </ligand>
</feature>
<comment type="cofactor">
    <cofactor evidence="7">
        <name>Zn(2+)</name>
        <dbReference type="ChEBI" id="CHEBI:29105"/>
    </cofactor>
    <text evidence="7">Binds 1 zinc ion per subunit.</text>
</comment>
<dbReference type="EMBL" id="JRFJ01000001">
    <property type="protein sequence ID" value="KHJ55826.1"/>
    <property type="molecule type" value="Genomic_DNA"/>
</dbReference>
<comment type="caution">
    <text evidence="9">The sequence shown here is derived from an EMBL/GenBank/DDBJ whole genome shotgun (WGS) entry which is preliminary data.</text>
</comment>
<keyword evidence="4" id="KW-0805">Transcription regulation</keyword>
<evidence type="ECO:0000256" key="5">
    <source>
        <dbReference type="ARBA" id="ARBA00023125"/>
    </source>
</evidence>
<comment type="cofactor">
    <cofactor evidence="8">
        <name>Mn(2+)</name>
        <dbReference type="ChEBI" id="CHEBI:29035"/>
    </cofactor>
    <cofactor evidence="8">
        <name>Fe(2+)</name>
        <dbReference type="ChEBI" id="CHEBI:29033"/>
    </cofactor>
    <text evidence="8">Binds 1 Mn(2+) or Fe(2+) ion per subunit.</text>
</comment>
<dbReference type="GO" id="GO:0003700">
    <property type="term" value="F:DNA-binding transcription factor activity"/>
    <property type="evidence" value="ECO:0007669"/>
    <property type="project" value="InterPro"/>
</dbReference>
<feature type="binding site" evidence="7">
    <location>
        <position position="90"/>
    </location>
    <ligand>
        <name>Zn(2+)</name>
        <dbReference type="ChEBI" id="CHEBI:29105"/>
    </ligand>
</feature>
<reference evidence="9 10" key="1">
    <citation type="submission" date="2014-09" db="EMBL/GenBank/DDBJ databases">
        <title>Isolation and characterization of Aurantimonas altamirensis ON-56566 from clinical sample following a dog bite.</title>
        <authorList>
            <person name="Eshaghi A."/>
            <person name="Li A."/>
            <person name="Shahinas D."/>
            <person name="Bahn P."/>
            <person name="Kus J.V."/>
            <person name="Patel S.N."/>
        </authorList>
    </citation>
    <scope>NUCLEOTIDE SEQUENCE [LARGE SCALE GENOMIC DNA]</scope>
    <source>
        <strain evidence="9 10">ON-56566</strain>
    </source>
</reference>
<dbReference type="Proteomes" id="UP000030826">
    <property type="component" value="Unassembled WGS sequence"/>
</dbReference>
<evidence type="ECO:0000256" key="2">
    <source>
        <dbReference type="ARBA" id="ARBA00022491"/>
    </source>
</evidence>
<dbReference type="OrthoDB" id="9801127at2"/>
<proteinExistence type="inferred from homology"/>
<dbReference type="InterPro" id="IPR002481">
    <property type="entry name" value="FUR"/>
</dbReference>
<accession>A0A0B1Q8X6</accession>
<dbReference type="Gene3D" id="1.10.10.10">
    <property type="entry name" value="Winged helix-like DNA-binding domain superfamily/Winged helix DNA-binding domain"/>
    <property type="match status" value="1"/>
</dbReference>
<feature type="binding site" evidence="7">
    <location>
        <position position="127"/>
    </location>
    <ligand>
        <name>Zn(2+)</name>
        <dbReference type="ChEBI" id="CHEBI:29105"/>
    </ligand>
</feature>
<dbReference type="InterPro" id="IPR036388">
    <property type="entry name" value="WH-like_DNA-bd_sf"/>
</dbReference>
<dbReference type="STRING" id="370622.LA66_04135"/>
<dbReference type="GO" id="GO:0005829">
    <property type="term" value="C:cytosol"/>
    <property type="evidence" value="ECO:0007669"/>
    <property type="project" value="TreeGrafter"/>
</dbReference>
<feature type="binding site" evidence="8">
    <location>
        <position position="79"/>
    </location>
    <ligand>
        <name>Fe cation</name>
        <dbReference type="ChEBI" id="CHEBI:24875"/>
    </ligand>
</feature>
<dbReference type="AlphaFoldDB" id="A0A0B1Q8X6"/>
<evidence type="ECO:0000313" key="10">
    <source>
        <dbReference type="Proteomes" id="UP000030826"/>
    </source>
</evidence>
<keyword evidence="8" id="KW-0408">Iron</keyword>
<evidence type="ECO:0000313" key="9">
    <source>
        <dbReference type="EMBL" id="KHJ55826.1"/>
    </source>
</evidence>
<keyword evidence="6" id="KW-0804">Transcription</keyword>
<dbReference type="InterPro" id="IPR036390">
    <property type="entry name" value="WH_DNA-bd_sf"/>
</dbReference>
<evidence type="ECO:0000256" key="3">
    <source>
        <dbReference type="ARBA" id="ARBA00022833"/>
    </source>
</evidence>
<keyword evidence="5" id="KW-0238">DNA-binding</keyword>
<name>A0A0B1Q8X6_9HYPH</name>
<dbReference type="GO" id="GO:0008270">
    <property type="term" value="F:zinc ion binding"/>
    <property type="evidence" value="ECO:0007669"/>
    <property type="project" value="TreeGrafter"/>
</dbReference>
<evidence type="ECO:0000256" key="1">
    <source>
        <dbReference type="ARBA" id="ARBA00007957"/>
    </source>
</evidence>
<dbReference type="SUPFAM" id="SSF46785">
    <property type="entry name" value="Winged helix' DNA-binding domain"/>
    <property type="match status" value="1"/>
</dbReference>
<organism evidence="9 10">
    <name type="scientific">Aureimonas altamirensis</name>
    <dbReference type="NCBI Taxonomy" id="370622"/>
    <lineage>
        <taxon>Bacteria</taxon>
        <taxon>Pseudomonadati</taxon>
        <taxon>Pseudomonadota</taxon>
        <taxon>Alphaproteobacteria</taxon>
        <taxon>Hyphomicrobiales</taxon>
        <taxon>Aurantimonadaceae</taxon>
        <taxon>Aureimonas</taxon>
    </lineage>
</organism>
<dbReference type="GO" id="GO:0045892">
    <property type="term" value="P:negative regulation of DNA-templated transcription"/>
    <property type="evidence" value="ECO:0007669"/>
    <property type="project" value="TreeGrafter"/>
</dbReference>
<sequence>MSKAAKLTRNEKLVLDALRGDHAPMTAYQLLDRLRPDGLRAPLQIYRALRALGDRHLVHKLDSQNAFMACTHHGHGSHDHAVVFLVCTECQKVIEAADEAIDTETARIARTHAFVAQGVSVEIRGRCADCAAKSC</sequence>
<dbReference type="InterPro" id="IPR043135">
    <property type="entry name" value="Fur_C"/>
</dbReference>
<dbReference type="RefSeq" id="WP_039188871.1">
    <property type="nucleotide sequence ID" value="NZ_JRFJ01000001.1"/>
</dbReference>
<protein>
    <submittedName>
        <fullName evidence="9">Uncharacterized protein</fullName>
    </submittedName>
</protein>
<keyword evidence="3 7" id="KW-0862">Zinc</keyword>
<evidence type="ECO:0000256" key="8">
    <source>
        <dbReference type="PIRSR" id="PIRSR602481-2"/>
    </source>
</evidence>
<dbReference type="GO" id="GO:1900376">
    <property type="term" value="P:regulation of secondary metabolite biosynthetic process"/>
    <property type="evidence" value="ECO:0007669"/>
    <property type="project" value="TreeGrafter"/>
</dbReference>
<comment type="similarity">
    <text evidence="1">Belongs to the Fur family.</text>
</comment>
<evidence type="ECO:0000256" key="6">
    <source>
        <dbReference type="ARBA" id="ARBA00023163"/>
    </source>
</evidence>
<dbReference type="GO" id="GO:0000976">
    <property type="term" value="F:transcription cis-regulatory region binding"/>
    <property type="evidence" value="ECO:0007669"/>
    <property type="project" value="TreeGrafter"/>
</dbReference>
<evidence type="ECO:0000256" key="4">
    <source>
        <dbReference type="ARBA" id="ARBA00023015"/>
    </source>
</evidence>